<dbReference type="InterPro" id="IPR009006">
    <property type="entry name" value="Ala_racemase/Decarboxylase_C"/>
</dbReference>
<dbReference type="Gene3D" id="2.40.37.10">
    <property type="entry name" value="Lyase, Ornithine Decarboxylase, Chain A, domain 1"/>
    <property type="match status" value="1"/>
</dbReference>
<keyword evidence="11" id="KW-1185">Reference proteome</keyword>
<dbReference type="Gene3D" id="3.20.20.10">
    <property type="entry name" value="Alanine racemase"/>
    <property type="match status" value="1"/>
</dbReference>
<evidence type="ECO:0000256" key="8">
    <source>
        <dbReference type="PROSITE-ProRule" id="PRU00023"/>
    </source>
</evidence>
<evidence type="ECO:0000256" key="5">
    <source>
        <dbReference type="ARBA" id="ARBA00034115"/>
    </source>
</evidence>
<evidence type="ECO:0000256" key="3">
    <source>
        <dbReference type="ARBA" id="ARBA00022898"/>
    </source>
</evidence>
<evidence type="ECO:0000313" key="10">
    <source>
        <dbReference type="EMBL" id="MCU9836632.1"/>
    </source>
</evidence>
<dbReference type="InterPro" id="IPR022644">
    <property type="entry name" value="De-COase2_N"/>
</dbReference>
<dbReference type="InterPro" id="IPR002110">
    <property type="entry name" value="Ankyrin_rpt"/>
</dbReference>
<accession>A0ABT2WLQ8</accession>
<dbReference type="PROSITE" id="PS00878">
    <property type="entry name" value="ODR_DC_2_1"/>
    <property type="match status" value="1"/>
</dbReference>
<dbReference type="PRINTS" id="PR01182">
    <property type="entry name" value="ORNDCRBXLASE"/>
</dbReference>
<dbReference type="InterPro" id="IPR002433">
    <property type="entry name" value="Orn_de-COase"/>
</dbReference>
<name>A0ABT2WLQ8_9RHOB</name>
<dbReference type="PROSITE" id="PS50088">
    <property type="entry name" value="ANK_REPEAT"/>
    <property type="match status" value="1"/>
</dbReference>
<feature type="repeat" description="ANK" evidence="8">
    <location>
        <begin position="51"/>
        <end position="84"/>
    </location>
</feature>
<comment type="catalytic activity">
    <reaction evidence="7">
        <text>L-ornithine + H(+) = putrescine + CO2</text>
        <dbReference type="Rhea" id="RHEA:22964"/>
        <dbReference type="ChEBI" id="CHEBI:15378"/>
        <dbReference type="ChEBI" id="CHEBI:16526"/>
        <dbReference type="ChEBI" id="CHEBI:46911"/>
        <dbReference type="ChEBI" id="CHEBI:326268"/>
        <dbReference type="EC" id="4.1.1.17"/>
    </reaction>
</comment>
<evidence type="ECO:0000256" key="1">
    <source>
        <dbReference type="ARBA" id="ARBA00001933"/>
    </source>
</evidence>
<evidence type="ECO:0000256" key="7">
    <source>
        <dbReference type="ARBA" id="ARBA00049127"/>
    </source>
</evidence>
<proteinExistence type="inferred from homology"/>
<dbReference type="PANTHER" id="PTHR11482:SF6">
    <property type="entry name" value="ORNITHINE DECARBOXYLASE 1-RELATED"/>
    <property type="match status" value="1"/>
</dbReference>
<dbReference type="InterPro" id="IPR029066">
    <property type="entry name" value="PLP-binding_barrel"/>
</dbReference>
<protein>
    <recommendedName>
        <fullName evidence="6">ornithine decarboxylase</fullName>
        <ecNumber evidence="6">4.1.1.17</ecNumber>
    </recommendedName>
</protein>
<dbReference type="SUPFAM" id="SSF50621">
    <property type="entry name" value="Alanine racemase C-terminal domain-like"/>
    <property type="match status" value="1"/>
</dbReference>
<keyword evidence="8" id="KW-0040">ANK repeat</keyword>
<organism evidence="10 11">
    <name type="scientific">Ruegeria marisflavi</name>
    <dbReference type="NCBI Taxonomy" id="2984152"/>
    <lineage>
        <taxon>Bacteria</taxon>
        <taxon>Pseudomonadati</taxon>
        <taxon>Pseudomonadota</taxon>
        <taxon>Alphaproteobacteria</taxon>
        <taxon>Rhodobacterales</taxon>
        <taxon>Roseobacteraceae</taxon>
        <taxon>Ruegeria</taxon>
    </lineage>
</organism>
<comment type="caution">
    <text evidence="10">The sequence shown here is derived from an EMBL/GenBank/DDBJ whole genome shotgun (WGS) entry which is preliminary data.</text>
</comment>
<dbReference type="Proteomes" id="UP001321014">
    <property type="component" value="Unassembled WGS sequence"/>
</dbReference>
<dbReference type="SUPFAM" id="SSF51419">
    <property type="entry name" value="PLP-binding barrel"/>
    <property type="match status" value="1"/>
</dbReference>
<dbReference type="Pfam" id="PF02784">
    <property type="entry name" value="Orn_Arg_deC_N"/>
    <property type="match status" value="1"/>
</dbReference>
<evidence type="ECO:0000313" key="11">
    <source>
        <dbReference type="Proteomes" id="UP001321014"/>
    </source>
</evidence>
<dbReference type="EC" id="4.1.1.17" evidence="6"/>
<comment type="similarity">
    <text evidence="2">Belongs to the Orn/Lys/Arg decarboxylase class-II family.</text>
</comment>
<keyword evidence="4" id="KW-0456">Lyase</keyword>
<evidence type="ECO:0000256" key="4">
    <source>
        <dbReference type="ARBA" id="ARBA00023239"/>
    </source>
</evidence>
<dbReference type="InterPro" id="IPR022653">
    <property type="entry name" value="De-COase2_pyr-phos_BS"/>
</dbReference>
<dbReference type="RefSeq" id="WP_263386850.1">
    <property type="nucleotide sequence ID" value="NZ_JAOVQN010000002.1"/>
</dbReference>
<evidence type="ECO:0000256" key="2">
    <source>
        <dbReference type="ARBA" id="ARBA00008872"/>
    </source>
</evidence>
<feature type="domain" description="Orn/DAP/Arg decarboxylase 2 N-terminal" evidence="9">
    <location>
        <begin position="39"/>
        <end position="272"/>
    </location>
</feature>
<comment type="pathway">
    <text evidence="5">Amine and polyamine biosynthesis; putrescine biosynthesis via L-ornithine pathway; putrescine from L-ornithine: step 1/1.</text>
</comment>
<dbReference type="InterPro" id="IPR000183">
    <property type="entry name" value="Orn/DAP/Arg_de-COase"/>
</dbReference>
<reference evidence="10 11" key="1">
    <citation type="submission" date="2022-10" db="EMBL/GenBank/DDBJ databases">
        <title>Ruegeria sp. nov., isolated from ocean surface water.</title>
        <authorList>
            <person name="He W."/>
            <person name="Wang L."/>
            <person name="Zhang D.-F."/>
        </authorList>
    </citation>
    <scope>NUCLEOTIDE SEQUENCE [LARGE SCALE GENOMIC DNA]</scope>
    <source>
        <strain evidence="10 11">WL0004</strain>
    </source>
</reference>
<comment type="cofactor">
    <cofactor evidence="1">
        <name>pyridoxal 5'-phosphate</name>
        <dbReference type="ChEBI" id="CHEBI:597326"/>
    </cofactor>
</comment>
<dbReference type="PANTHER" id="PTHR11482">
    <property type="entry name" value="ARGININE/DIAMINOPIMELATE/ORNITHINE DECARBOXYLASE"/>
    <property type="match status" value="1"/>
</dbReference>
<evidence type="ECO:0000256" key="6">
    <source>
        <dbReference type="ARBA" id="ARBA00034138"/>
    </source>
</evidence>
<gene>
    <name evidence="10" type="ORF">OEZ49_02520</name>
</gene>
<dbReference type="CDD" id="cd00622">
    <property type="entry name" value="PLPDE_III_ODC"/>
    <property type="match status" value="1"/>
</dbReference>
<dbReference type="EMBL" id="JAOVQN010000002">
    <property type="protein sequence ID" value="MCU9836632.1"/>
    <property type="molecule type" value="Genomic_DNA"/>
</dbReference>
<dbReference type="PRINTS" id="PR01179">
    <property type="entry name" value="ODADCRBXLASE"/>
</dbReference>
<keyword evidence="3" id="KW-0663">Pyridoxal phosphate</keyword>
<sequence length="389" mass="41695">MNALATGLLAREGATLSRAEAIALTNRFDRPTLVIDTEAVARQFAALAQGLGRARIHYAVKANPLPEILETLVGLGSNFDAASRAEIELCLAAGASAERISFGNTVKKPTDIAWAHAVGVTLSAADAEDELDKIAAHAPGAQVYIRMIVEACEADWPLSRKFGCAPDKAIAVLDYARTAGLKPVGLSFHVGSQTRRAQMWVPVLDQVAAVWHAAHEAGHRLSLLNIGGGFPAFYGQEVDAPELYAAEVIRLMRVRFGDVSHVMAEPGRGMVAEAGAIAAEVLLVSRKSTNDLHRWVYLNIGKFSGLAETMDEAIRYQFLTEREHEATGPCILAGPSCDSADVLYEKKPVHLPLGLRVGDRIVIRNCGAYTSTYASVGFNGFPPLDVVTI</sequence>
<evidence type="ECO:0000259" key="9">
    <source>
        <dbReference type="Pfam" id="PF02784"/>
    </source>
</evidence>